<protein>
    <submittedName>
        <fullName evidence="2">Uncharacterized protein</fullName>
    </submittedName>
</protein>
<sequence>MPRRDHSRGIKANVNDRSASADFSRRGTARVVPRVCSPGVKCRVEIQRLGSTVSGSAKSPRGRSKKSIHRVIIQHHQFHRVDRLGRERERVPTITSRYAITTL</sequence>
<organism evidence="2 3">
    <name type="scientific">Cardiocondyla obscurior</name>
    <dbReference type="NCBI Taxonomy" id="286306"/>
    <lineage>
        <taxon>Eukaryota</taxon>
        <taxon>Metazoa</taxon>
        <taxon>Ecdysozoa</taxon>
        <taxon>Arthropoda</taxon>
        <taxon>Hexapoda</taxon>
        <taxon>Insecta</taxon>
        <taxon>Pterygota</taxon>
        <taxon>Neoptera</taxon>
        <taxon>Endopterygota</taxon>
        <taxon>Hymenoptera</taxon>
        <taxon>Apocrita</taxon>
        <taxon>Aculeata</taxon>
        <taxon>Formicoidea</taxon>
        <taxon>Formicidae</taxon>
        <taxon>Myrmicinae</taxon>
        <taxon>Cardiocondyla</taxon>
    </lineage>
</organism>
<dbReference type="EMBL" id="JADYXP020000007">
    <property type="protein sequence ID" value="KAL0120842.1"/>
    <property type="molecule type" value="Genomic_DNA"/>
</dbReference>
<comment type="caution">
    <text evidence="2">The sequence shown here is derived from an EMBL/GenBank/DDBJ whole genome shotgun (WGS) entry which is preliminary data.</text>
</comment>
<gene>
    <name evidence="2" type="ORF">PUN28_008490</name>
</gene>
<dbReference type="Proteomes" id="UP001430953">
    <property type="component" value="Unassembled WGS sequence"/>
</dbReference>
<proteinExistence type="predicted"/>
<keyword evidence="3" id="KW-1185">Reference proteome</keyword>
<evidence type="ECO:0000313" key="2">
    <source>
        <dbReference type="EMBL" id="KAL0120842.1"/>
    </source>
</evidence>
<accession>A0AAW2FZY1</accession>
<name>A0AAW2FZY1_9HYME</name>
<feature type="region of interest" description="Disordered" evidence="1">
    <location>
        <begin position="1"/>
        <end position="28"/>
    </location>
</feature>
<evidence type="ECO:0000313" key="3">
    <source>
        <dbReference type="Proteomes" id="UP001430953"/>
    </source>
</evidence>
<dbReference type="AlphaFoldDB" id="A0AAW2FZY1"/>
<reference evidence="2 3" key="1">
    <citation type="submission" date="2023-03" db="EMBL/GenBank/DDBJ databases">
        <title>High recombination rates correlate with genetic variation in Cardiocondyla obscurior ants.</title>
        <authorList>
            <person name="Errbii M."/>
        </authorList>
    </citation>
    <scope>NUCLEOTIDE SEQUENCE [LARGE SCALE GENOMIC DNA]</scope>
    <source>
        <strain evidence="2">Alpha-2009</strain>
        <tissue evidence="2">Whole body</tissue>
    </source>
</reference>
<evidence type="ECO:0000256" key="1">
    <source>
        <dbReference type="SAM" id="MobiDB-lite"/>
    </source>
</evidence>